<proteinExistence type="predicted"/>
<dbReference type="Proteomes" id="UP000293874">
    <property type="component" value="Unassembled WGS sequence"/>
</dbReference>
<dbReference type="EMBL" id="SGXA01000001">
    <property type="protein sequence ID" value="RZS76048.1"/>
    <property type="molecule type" value="Genomic_DNA"/>
</dbReference>
<dbReference type="SUPFAM" id="SSF81593">
    <property type="entry name" value="Nucleotidyltransferase substrate binding subunit/domain"/>
    <property type="match status" value="1"/>
</dbReference>
<keyword evidence="2" id="KW-1185">Reference proteome</keyword>
<evidence type="ECO:0008006" key="3">
    <source>
        <dbReference type="Google" id="ProtNLM"/>
    </source>
</evidence>
<dbReference type="Gene3D" id="1.20.120.330">
    <property type="entry name" value="Nucleotidyltransferases domain 2"/>
    <property type="match status" value="1"/>
</dbReference>
<evidence type="ECO:0000313" key="1">
    <source>
        <dbReference type="EMBL" id="RZS76048.1"/>
    </source>
</evidence>
<gene>
    <name evidence="1" type="ORF">EV199_1925</name>
</gene>
<dbReference type="AlphaFoldDB" id="A0A4Q7N4V4"/>
<comment type="caution">
    <text evidence="1">The sequence shown here is derived from an EMBL/GenBank/DDBJ whole genome shotgun (WGS) entry which is preliminary data.</text>
</comment>
<reference evidence="1 2" key="1">
    <citation type="submission" date="2019-02" db="EMBL/GenBank/DDBJ databases">
        <title>Genomic Encyclopedia of Type Strains, Phase IV (KMG-IV): sequencing the most valuable type-strain genomes for metagenomic binning, comparative biology and taxonomic classification.</title>
        <authorList>
            <person name="Goeker M."/>
        </authorList>
    </citation>
    <scope>NUCLEOTIDE SEQUENCE [LARGE SCALE GENOMIC DNA]</scope>
    <source>
        <strain evidence="1 2">DSM 18116</strain>
    </source>
</reference>
<organism evidence="1 2">
    <name type="scientific">Pseudobacter ginsenosidimutans</name>
    <dbReference type="NCBI Taxonomy" id="661488"/>
    <lineage>
        <taxon>Bacteria</taxon>
        <taxon>Pseudomonadati</taxon>
        <taxon>Bacteroidota</taxon>
        <taxon>Chitinophagia</taxon>
        <taxon>Chitinophagales</taxon>
        <taxon>Chitinophagaceae</taxon>
        <taxon>Pseudobacter</taxon>
    </lineage>
</organism>
<sequence>MQSNPLLQKVSDIINNIVPASRIVLLAYCNKEKQSFSIFTEAGFHLHDPAELQLFVLADVPNMDINVAVNKIEQNCQHIIPVSIILMNKNEFAALLQQGNRFAITVTKSTQLIYDNNSNLEVLPVGQDTINHNSEYITWYRRGLAFREMAGTQFKAGEYDTATYCMHVSAEHFLCMLIQLSIGYRLNSHDLDRQFRLLQFYVPETRNVFRRETETDKQNFQSLRTNFVCFMNKSENTVNDYEVEDYLADLYKLQLIAEGLFYVQSALFQHVNKLSEEPHI</sequence>
<protein>
    <recommendedName>
        <fullName evidence="3">HEPN domain-containing protein</fullName>
    </recommendedName>
</protein>
<name>A0A4Q7N4V4_9BACT</name>
<dbReference type="OrthoDB" id="684893at2"/>
<accession>A0A4Q7N4V4</accession>
<evidence type="ECO:0000313" key="2">
    <source>
        <dbReference type="Proteomes" id="UP000293874"/>
    </source>
</evidence>
<dbReference type="RefSeq" id="WP_130540369.1">
    <property type="nucleotide sequence ID" value="NZ_CP042431.1"/>
</dbReference>